<evidence type="ECO:0000256" key="2">
    <source>
        <dbReference type="PIRSR" id="PIRSR005384-2"/>
    </source>
</evidence>
<dbReference type="AlphaFoldDB" id="A0A1F5G016"/>
<dbReference type="SUPFAM" id="SSF89623">
    <property type="entry name" value="Ribose/Galactose isomerase RpiB/AlsB"/>
    <property type="match status" value="1"/>
</dbReference>
<evidence type="ECO:0000313" key="3">
    <source>
        <dbReference type="EMBL" id="OGD85154.1"/>
    </source>
</evidence>
<feature type="binding site" evidence="2">
    <location>
        <position position="150"/>
    </location>
    <ligand>
        <name>D-ribulose 5-phosphate</name>
        <dbReference type="ChEBI" id="CHEBI:58121"/>
    </ligand>
</feature>
<sequence>MRVYIAADHAGFYLKKSLIQYLKIKGYEVEDCGAFEMNEDDDYPDFIIPCAQKVVDDTGSLGIVIGGSGQGEAIAANKVKGIRAAVFYGPSTHSTNSVQASSGQAATQIPKLAREHNDANILSLGARFISGDDAKKAVTSWLEAKFEGGRHVARLKKIEEVEGGKK</sequence>
<accession>A0A1F5G016</accession>
<dbReference type="InterPro" id="IPR036569">
    <property type="entry name" value="RpiB_LacA_LacB_sf"/>
</dbReference>
<comment type="caution">
    <text evidence="3">The sequence shown here is derived from an EMBL/GenBank/DDBJ whole genome shotgun (WGS) entry which is preliminary data.</text>
</comment>
<proteinExistence type="inferred from homology"/>
<name>A0A1F5G016_9BACT</name>
<evidence type="ECO:0000256" key="1">
    <source>
        <dbReference type="ARBA" id="ARBA00008754"/>
    </source>
</evidence>
<dbReference type="GO" id="GO:0009052">
    <property type="term" value="P:pentose-phosphate shunt, non-oxidative branch"/>
    <property type="evidence" value="ECO:0007669"/>
    <property type="project" value="TreeGrafter"/>
</dbReference>
<dbReference type="Proteomes" id="UP000177069">
    <property type="component" value="Unassembled WGS sequence"/>
</dbReference>
<feature type="binding site" evidence="2">
    <location>
        <begin position="8"/>
        <end position="9"/>
    </location>
    <ligand>
        <name>D-ribulose 5-phosphate</name>
        <dbReference type="ChEBI" id="CHEBI:58121"/>
    </ligand>
</feature>
<dbReference type="Pfam" id="PF02502">
    <property type="entry name" value="LacAB_rpiB"/>
    <property type="match status" value="1"/>
</dbReference>
<evidence type="ECO:0008006" key="5">
    <source>
        <dbReference type="Google" id="ProtNLM"/>
    </source>
</evidence>
<reference evidence="3 4" key="1">
    <citation type="journal article" date="2016" name="Nat. Commun.">
        <title>Thousands of microbial genomes shed light on interconnected biogeochemical processes in an aquifer system.</title>
        <authorList>
            <person name="Anantharaman K."/>
            <person name="Brown C.T."/>
            <person name="Hug L.A."/>
            <person name="Sharon I."/>
            <person name="Castelle C.J."/>
            <person name="Probst A.J."/>
            <person name="Thomas B.C."/>
            <person name="Singh A."/>
            <person name="Wilkins M.J."/>
            <person name="Karaoz U."/>
            <person name="Brodie E.L."/>
            <person name="Williams K.H."/>
            <person name="Hubbard S.S."/>
            <person name="Banfield J.F."/>
        </authorList>
    </citation>
    <scope>NUCLEOTIDE SEQUENCE [LARGE SCALE GENOMIC DNA]</scope>
</reference>
<dbReference type="PANTHER" id="PTHR30345">
    <property type="entry name" value="RIBOSE-5-PHOSPHATE ISOMERASE B"/>
    <property type="match status" value="1"/>
</dbReference>
<feature type="binding site" evidence="2">
    <location>
        <position position="154"/>
    </location>
    <ligand>
        <name>D-ribulose 5-phosphate</name>
        <dbReference type="ChEBI" id="CHEBI:58121"/>
    </ligand>
</feature>
<protein>
    <recommendedName>
        <fullName evidence="5">Ribose-5-phosphate isomerase</fullName>
    </recommendedName>
</protein>
<dbReference type="PANTHER" id="PTHR30345:SF0">
    <property type="entry name" value="DNA DAMAGE-REPAIR_TOLERATION PROTEIN DRT102"/>
    <property type="match status" value="1"/>
</dbReference>
<dbReference type="EMBL" id="MFBA01000035">
    <property type="protein sequence ID" value="OGD85154.1"/>
    <property type="molecule type" value="Genomic_DNA"/>
</dbReference>
<gene>
    <name evidence="3" type="ORF">A2696_00225</name>
</gene>
<feature type="binding site" evidence="2">
    <location>
        <position position="117"/>
    </location>
    <ligand>
        <name>D-ribulose 5-phosphate</name>
        <dbReference type="ChEBI" id="CHEBI:58121"/>
    </ligand>
</feature>
<dbReference type="NCBIfam" id="TIGR00689">
    <property type="entry name" value="rpiB_lacA_lacB"/>
    <property type="match status" value="1"/>
</dbReference>
<dbReference type="Gene3D" id="3.40.1400.10">
    <property type="entry name" value="Sugar-phosphate isomerase, RpiB/LacA/LacB"/>
    <property type="match status" value="1"/>
</dbReference>
<dbReference type="GO" id="GO:0004751">
    <property type="term" value="F:ribose-5-phosphate isomerase activity"/>
    <property type="evidence" value="ECO:0007669"/>
    <property type="project" value="TreeGrafter"/>
</dbReference>
<feature type="binding site" evidence="2">
    <location>
        <position position="127"/>
    </location>
    <ligand>
        <name>D-ribulose 5-phosphate</name>
        <dbReference type="ChEBI" id="CHEBI:58121"/>
    </ligand>
</feature>
<dbReference type="GO" id="GO:0019316">
    <property type="term" value="P:D-allose catabolic process"/>
    <property type="evidence" value="ECO:0007669"/>
    <property type="project" value="TreeGrafter"/>
</dbReference>
<dbReference type="InterPro" id="IPR003500">
    <property type="entry name" value="RpiB_LacA_LacB"/>
</dbReference>
<organism evidence="3 4">
    <name type="scientific">Candidatus Curtissbacteria bacterium RIFCSPHIGHO2_01_FULL_41_13</name>
    <dbReference type="NCBI Taxonomy" id="1797745"/>
    <lineage>
        <taxon>Bacteria</taxon>
        <taxon>Candidatus Curtissiibacteriota</taxon>
    </lineage>
</organism>
<comment type="similarity">
    <text evidence="1">Belongs to the LacAB/RpiB family.</text>
</comment>
<dbReference type="NCBIfam" id="NF004051">
    <property type="entry name" value="PRK05571.1"/>
    <property type="match status" value="1"/>
</dbReference>
<dbReference type="PIRSF" id="PIRSF005384">
    <property type="entry name" value="RpiB_LacA_B"/>
    <property type="match status" value="1"/>
</dbReference>
<evidence type="ECO:0000313" key="4">
    <source>
        <dbReference type="Proteomes" id="UP000177069"/>
    </source>
</evidence>
<feature type="binding site" evidence="2">
    <location>
        <begin position="67"/>
        <end position="71"/>
    </location>
    <ligand>
        <name>D-ribulose 5-phosphate</name>
        <dbReference type="ChEBI" id="CHEBI:58121"/>
    </ligand>
</feature>